<gene>
    <name evidence="2" type="ORF">OM076_44305</name>
</gene>
<evidence type="ECO:0000313" key="3">
    <source>
        <dbReference type="Proteomes" id="UP001149140"/>
    </source>
</evidence>
<evidence type="ECO:0000256" key="1">
    <source>
        <dbReference type="SAM" id="MobiDB-lite"/>
    </source>
</evidence>
<evidence type="ECO:0000313" key="2">
    <source>
        <dbReference type="EMBL" id="MDA0167364.1"/>
    </source>
</evidence>
<dbReference type="Proteomes" id="UP001149140">
    <property type="component" value="Unassembled WGS sequence"/>
</dbReference>
<dbReference type="EMBL" id="JAPDOD010000105">
    <property type="protein sequence ID" value="MDA0167364.1"/>
    <property type="molecule type" value="Genomic_DNA"/>
</dbReference>
<dbReference type="RefSeq" id="WP_270046654.1">
    <property type="nucleotide sequence ID" value="NZ_JAPDOD010000105.1"/>
</dbReference>
<comment type="caution">
    <text evidence="2">The sequence shown here is derived from an EMBL/GenBank/DDBJ whole genome shotgun (WGS) entry which is preliminary data.</text>
</comment>
<dbReference type="AlphaFoldDB" id="A0A9X3N2L9"/>
<feature type="compositionally biased region" description="Basic and acidic residues" evidence="1">
    <location>
        <begin position="78"/>
        <end position="92"/>
    </location>
</feature>
<sequence>MIVMLRRATRSCGTSCRSRGNSLVVIAAHRVVSVSSVSSLVIVHRRGLRTVLVEYQTGGCRNLARAWATLSGRTITDPIREDLSQQHPDHRPPRTSRNENTNGLAATSATGAAAPWSTGSPALSSVTVPKTTASVPSVTAIPIEPSLLFDLRFVRETKGVELEEMPG</sequence>
<proteinExistence type="predicted"/>
<organism evidence="2 3">
    <name type="scientific">Solirubrobacter ginsenosidimutans</name>
    <dbReference type="NCBI Taxonomy" id="490573"/>
    <lineage>
        <taxon>Bacteria</taxon>
        <taxon>Bacillati</taxon>
        <taxon>Actinomycetota</taxon>
        <taxon>Thermoleophilia</taxon>
        <taxon>Solirubrobacterales</taxon>
        <taxon>Solirubrobacteraceae</taxon>
        <taxon>Solirubrobacter</taxon>
    </lineage>
</organism>
<accession>A0A9X3N2L9</accession>
<name>A0A9X3N2L9_9ACTN</name>
<feature type="region of interest" description="Disordered" evidence="1">
    <location>
        <begin position="78"/>
        <end position="102"/>
    </location>
</feature>
<keyword evidence="3" id="KW-1185">Reference proteome</keyword>
<reference evidence="2" key="1">
    <citation type="submission" date="2022-10" db="EMBL/GenBank/DDBJ databases">
        <title>The WGS of Solirubrobacter ginsenosidimutans DSM 21036.</title>
        <authorList>
            <person name="Jiang Z."/>
        </authorList>
    </citation>
    <scope>NUCLEOTIDE SEQUENCE</scope>
    <source>
        <strain evidence="2">DSM 21036</strain>
    </source>
</reference>
<protein>
    <submittedName>
        <fullName evidence="2">Uncharacterized protein</fullName>
    </submittedName>
</protein>